<gene>
    <name evidence="2" type="ORF">PUR21_04095</name>
</gene>
<dbReference type="RefSeq" id="WP_017487278.1">
    <property type="nucleotide sequence ID" value="NZ_JACHOS010000010.1"/>
</dbReference>
<proteinExistence type="predicted"/>
<evidence type="ECO:0000256" key="1">
    <source>
        <dbReference type="SAM" id="MobiDB-lite"/>
    </source>
</evidence>
<feature type="compositionally biased region" description="Basic and acidic residues" evidence="1">
    <location>
        <begin position="1"/>
        <end position="13"/>
    </location>
</feature>
<sequence>MTECRDASHDRFDAPSPRDFGDRHRSEPTWREPFRALTAALVALPALAACTPAPTTMSPEAIEAFLETPLPPGQRDLRVHTEAGIDRLVLLRLDAPEAEADAFAARLLPKGLEAGIDPGLGSLASAFDGWIAVPPQESAGGQTTIDGRRAVKVVVAPAGSGWRRIWVASFTL</sequence>
<evidence type="ECO:0000313" key="2">
    <source>
        <dbReference type="EMBL" id="MEN3226845.1"/>
    </source>
</evidence>
<keyword evidence="3" id="KW-1185">Reference proteome</keyword>
<protein>
    <recommendedName>
        <fullName evidence="4">Lipoprotein</fullName>
    </recommendedName>
</protein>
<dbReference type="EMBL" id="JAQYXL010000001">
    <property type="protein sequence ID" value="MEN3226845.1"/>
    <property type="molecule type" value="Genomic_DNA"/>
</dbReference>
<evidence type="ECO:0008006" key="4">
    <source>
        <dbReference type="Google" id="ProtNLM"/>
    </source>
</evidence>
<reference evidence="2 3" key="1">
    <citation type="journal article" date="2023" name="PLoS ONE">
        <title>Complete genome assembly of Hawai'i environmental nontuberculous mycobacteria reveals unexpected co-isolation with methylobacteria.</title>
        <authorList>
            <person name="Hendrix J."/>
            <person name="Epperson L.E."/>
            <person name="Tong E.I."/>
            <person name="Chan Y.L."/>
            <person name="Hasan N.A."/>
            <person name="Dawrs S.N."/>
            <person name="Norton G.J."/>
            <person name="Virdi R."/>
            <person name="Crooks J.L."/>
            <person name="Chan E.D."/>
            <person name="Honda J.R."/>
            <person name="Strong M."/>
        </authorList>
    </citation>
    <scope>NUCLEOTIDE SEQUENCE [LARGE SCALE GENOMIC DNA]</scope>
    <source>
        <strain evidence="2 3">NJH_HI01</strain>
    </source>
</reference>
<feature type="region of interest" description="Disordered" evidence="1">
    <location>
        <begin position="1"/>
        <end position="27"/>
    </location>
</feature>
<name>A0ABU9Z6H6_9HYPH</name>
<accession>A0ABU9Z6H6</accession>
<dbReference type="Proteomes" id="UP001404845">
    <property type="component" value="Unassembled WGS sequence"/>
</dbReference>
<evidence type="ECO:0000313" key="3">
    <source>
        <dbReference type="Proteomes" id="UP001404845"/>
    </source>
</evidence>
<organism evidence="2 3">
    <name type="scientific">Methylorubrum rhodesianum</name>
    <dbReference type="NCBI Taxonomy" id="29427"/>
    <lineage>
        <taxon>Bacteria</taxon>
        <taxon>Pseudomonadati</taxon>
        <taxon>Pseudomonadota</taxon>
        <taxon>Alphaproteobacteria</taxon>
        <taxon>Hyphomicrobiales</taxon>
        <taxon>Methylobacteriaceae</taxon>
        <taxon>Methylorubrum</taxon>
    </lineage>
</organism>
<comment type="caution">
    <text evidence="2">The sequence shown here is derived from an EMBL/GenBank/DDBJ whole genome shotgun (WGS) entry which is preliminary data.</text>
</comment>